<proteinExistence type="predicted"/>
<dbReference type="Proteomes" id="UP000195918">
    <property type="component" value="Unassembled WGS sequence"/>
</dbReference>
<dbReference type="RefSeq" id="WP_086952612.1">
    <property type="nucleotide sequence ID" value="NZ_FWFD01000018.1"/>
</dbReference>
<protein>
    <recommendedName>
        <fullName evidence="3">HTH cro/C1-type domain-containing protein</fullName>
    </recommendedName>
</protein>
<keyword evidence="2" id="KW-1185">Reference proteome</keyword>
<evidence type="ECO:0000313" key="2">
    <source>
        <dbReference type="Proteomes" id="UP000195918"/>
    </source>
</evidence>
<dbReference type="EMBL" id="FWFD01000018">
    <property type="protein sequence ID" value="SLM86983.1"/>
    <property type="molecule type" value="Genomic_DNA"/>
</dbReference>
<accession>A0A1X6WRL2</accession>
<name>A0A1X6WRL2_9ENTE</name>
<gene>
    <name evidence="1" type="ORF">FM121_12875</name>
</gene>
<reference evidence="2" key="1">
    <citation type="submission" date="2017-02" db="EMBL/GenBank/DDBJ databases">
        <authorList>
            <person name="Dridi B."/>
        </authorList>
    </citation>
    <scope>NUCLEOTIDE SEQUENCE [LARGE SCALE GENOMIC DNA]</scope>
    <source>
        <strain evidence="2">bH819</strain>
    </source>
</reference>
<organism evidence="1 2">
    <name type="scientific">Vagococcus fluvialis bH819</name>
    <dbReference type="NCBI Taxonomy" id="1255619"/>
    <lineage>
        <taxon>Bacteria</taxon>
        <taxon>Bacillati</taxon>
        <taxon>Bacillota</taxon>
        <taxon>Bacilli</taxon>
        <taxon>Lactobacillales</taxon>
        <taxon>Enterococcaceae</taxon>
        <taxon>Vagococcus</taxon>
    </lineage>
</organism>
<dbReference type="AlphaFoldDB" id="A0A1X6WRL2"/>
<sequence length="74" mass="8266">MNTAMQKINLKEFADSKNVTVRQITEGTGISESIVNSMYNTGEFDGNDIKINDILEIMDFLGIEKVSSLVPRIK</sequence>
<evidence type="ECO:0000313" key="1">
    <source>
        <dbReference type="EMBL" id="SLM86983.1"/>
    </source>
</evidence>
<evidence type="ECO:0008006" key="3">
    <source>
        <dbReference type="Google" id="ProtNLM"/>
    </source>
</evidence>